<feature type="domain" description="YjeF N-terminal" evidence="6">
    <location>
        <begin position="299"/>
        <end position="524"/>
    </location>
</feature>
<dbReference type="PROSITE" id="PS51512">
    <property type="entry name" value="DFDF"/>
    <property type="match status" value="1"/>
</dbReference>
<dbReference type="GO" id="GO:0031087">
    <property type="term" value="P:deadenylation-independent decapping of nuclear-transcribed mRNA"/>
    <property type="evidence" value="ECO:0007669"/>
    <property type="project" value="TreeGrafter"/>
</dbReference>
<accession>A0A2S5B6H7</accession>
<dbReference type="Pfam" id="PF03853">
    <property type="entry name" value="YjeF_N"/>
    <property type="match status" value="1"/>
</dbReference>
<name>A0A2S5B6H7_9BASI</name>
<dbReference type="SUPFAM" id="SSF64153">
    <property type="entry name" value="YjeF N-terminal domain-like"/>
    <property type="match status" value="1"/>
</dbReference>
<dbReference type="OrthoDB" id="10030313at2759"/>
<feature type="domain" description="DFDF" evidence="7">
    <location>
        <begin position="146"/>
        <end position="182"/>
    </location>
</feature>
<evidence type="ECO:0000313" key="9">
    <source>
        <dbReference type="Proteomes" id="UP000237144"/>
    </source>
</evidence>
<dbReference type="PROSITE" id="PS51385">
    <property type="entry name" value="YJEF_N"/>
    <property type="match status" value="1"/>
</dbReference>
<evidence type="ECO:0000259" key="7">
    <source>
        <dbReference type="PROSITE" id="PS51512"/>
    </source>
</evidence>
<dbReference type="InterPro" id="IPR019050">
    <property type="entry name" value="FDF_dom"/>
</dbReference>
<evidence type="ECO:0000256" key="1">
    <source>
        <dbReference type="ARBA" id="ARBA00004201"/>
    </source>
</evidence>
<reference evidence="8 9" key="1">
    <citation type="journal article" date="2018" name="Front. Microbiol.">
        <title>Prospects for Fungal Bioremediation of Acidic Radioactive Waste Sites: Characterization and Genome Sequence of Rhodotorula taiwanensis MD1149.</title>
        <authorList>
            <person name="Tkavc R."/>
            <person name="Matrosova V.Y."/>
            <person name="Grichenko O.E."/>
            <person name="Gostincar C."/>
            <person name="Volpe R.P."/>
            <person name="Klimenkova P."/>
            <person name="Gaidamakova E.K."/>
            <person name="Zhou C.E."/>
            <person name="Stewart B.J."/>
            <person name="Lyman M.G."/>
            <person name="Malfatti S.A."/>
            <person name="Rubinfeld B."/>
            <person name="Courtot M."/>
            <person name="Singh J."/>
            <person name="Dalgard C.L."/>
            <person name="Hamilton T."/>
            <person name="Frey K.G."/>
            <person name="Gunde-Cimerman N."/>
            <person name="Dugan L."/>
            <person name="Daly M.J."/>
        </authorList>
    </citation>
    <scope>NUCLEOTIDE SEQUENCE [LARGE SCALE GENOMIC DNA]</scope>
    <source>
        <strain evidence="8 9">MD1149</strain>
    </source>
</reference>
<organism evidence="8 9">
    <name type="scientific">Rhodotorula taiwanensis</name>
    <dbReference type="NCBI Taxonomy" id="741276"/>
    <lineage>
        <taxon>Eukaryota</taxon>
        <taxon>Fungi</taxon>
        <taxon>Dikarya</taxon>
        <taxon>Basidiomycota</taxon>
        <taxon>Pucciniomycotina</taxon>
        <taxon>Microbotryomycetes</taxon>
        <taxon>Sporidiobolales</taxon>
        <taxon>Sporidiobolaceae</taxon>
        <taxon>Rhodotorula</taxon>
    </lineage>
</organism>
<comment type="caution">
    <text evidence="8">The sequence shown here is derived from an EMBL/GenBank/DDBJ whole genome shotgun (WGS) entry which is preliminary data.</text>
</comment>
<dbReference type="Proteomes" id="UP000237144">
    <property type="component" value="Unassembled WGS sequence"/>
</dbReference>
<keyword evidence="9" id="KW-1185">Reference proteome</keyword>
<sequence length="550" mass="58580">MATSFLGLPVLVKLRTGSQDSVQGILSSLDPASGTLTLTEARSSVGGVNRLEGIRVLGRAEVAGLELLSVQRGGEADTVPDRSTSSSTRTPNRPELALPQSQLQPASPVPSPSNHVLTERTPSGRGQRRRQGGNRSQTGTPSRTPQPPLAQNGIDEDFDFSAGLASFDKKAVFADIKSQDATDPALRLHAHNRNPSRTPQTKLLPTESVLSPQELYDQQQESQVIRENKQTKMVSMTPTDMHAGDLESRLAVDDSDDKRNERRWESVTGEIEKIALGDGPGTGEFRTKDGRNVPVVKPKQLSEALAIAESESTLTLPQRLESSAAALTSYILTRRLVTFPIRADSRPSVCILATESDRGYIALRAAATLVYRGCRVVVLTLPATEATLAIGELFKAALKAVGSAGARILSPSSACPTSGTERFYLEYTDLPTKAALVVDALASTSKETKQAIAWSNGLRSAAVLSLDVPTSSAPEAGSKFDVAPLIASAILAFGLPRPGLLQALARHPCPVSLADIGLPPSIWDRVGVEDYDVAMWGAETLLDIELSGSQ</sequence>
<proteinExistence type="inferred from homology"/>
<dbReference type="InterPro" id="IPR004443">
    <property type="entry name" value="YjeF_N_dom"/>
</dbReference>
<comment type="subcellular location">
    <subcellularLocation>
        <location evidence="1">Cytoplasm</location>
        <location evidence="1">P-body</location>
    </subcellularLocation>
</comment>
<evidence type="ECO:0000256" key="2">
    <source>
        <dbReference type="ARBA" id="ARBA00006610"/>
    </source>
</evidence>
<evidence type="ECO:0000313" key="8">
    <source>
        <dbReference type="EMBL" id="POY72377.1"/>
    </source>
</evidence>
<dbReference type="PANTHER" id="PTHR13612:SF0">
    <property type="entry name" value="ENHANCER OF MRNA-DECAPPING PROTEIN 3"/>
    <property type="match status" value="1"/>
</dbReference>
<dbReference type="GO" id="GO:0000932">
    <property type="term" value="C:P-body"/>
    <property type="evidence" value="ECO:0007669"/>
    <property type="project" value="UniProtKB-SubCell"/>
</dbReference>
<dbReference type="PANTHER" id="PTHR13612">
    <property type="entry name" value="ENHANCER OF MRNA-DECAPPING PROTEIN 3"/>
    <property type="match status" value="1"/>
</dbReference>
<evidence type="ECO:0000256" key="3">
    <source>
        <dbReference type="ARBA" id="ARBA00015797"/>
    </source>
</evidence>
<feature type="region of interest" description="Disordered" evidence="5">
    <location>
        <begin position="73"/>
        <end position="156"/>
    </location>
</feature>
<evidence type="ECO:0000256" key="4">
    <source>
        <dbReference type="ARBA" id="ARBA00022490"/>
    </source>
</evidence>
<dbReference type="GO" id="GO:0003729">
    <property type="term" value="F:mRNA binding"/>
    <property type="evidence" value="ECO:0007669"/>
    <property type="project" value="TreeGrafter"/>
</dbReference>
<keyword evidence="4" id="KW-0963">Cytoplasm</keyword>
<dbReference type="SMART" id="SM01199">
    <property type="entry name" value="FDF"/>
    <property type="match status" value="1"/>
</dbReference>
<dbReference type="AlphaFoldDB" id="A0A2S5B6H7"/>
<dbReference type="InterPro" id="IPR025762">
    <property type="entry name" value="DFDF"/>
</dbReference>
<gene>
    <name evidence="8" type="ORF">BMF94_4681</name>
</gene>
<dbReference type="EMBL" id="PJQD01000050">
    <property type="protein sequence ID" value="POY72377.1"/>
    <property type="molecule type" value="Genomic_DNA"/>
</dbReference>
<evidence type="ECO:0000256" key="5">
    <source>
        <dbReference type="SAM" id="MobiDB-lite"/>
    </source>
</evidence>
<dbReference type="Gene3D" id="3.40.50.10260">
    <property type="entry name" value="YjeF N-terminal domain"/>
    <property type="match status" value="1"/>
</dbReference>
<dbReference type="STRING" id="741276.A0A2S5B6H7"/>
<comment type="similarity">
    <text evidence="2">Belongs to the EDC3 family.</text>
</comment>
<dbReference type="InterPro" id="IPR036652">
    <property type="entry name" value="YjeF_N_dom_sf"/>
</dbReference>
<evidence type="ECO:0000259" key="6">
    <source>
        <dbReference type="PROSITE" id="PS51385"/>
    </source>
</evidence>
<protein>
    <recommendedName>
        <fullName evidence="3">Enhancer of mRNA-decapping protein 3</fullName>
    </recommendedName>
</protein>
<dbReference type="Pfam" id="PF09532">
    <property type="entry name" value="FDF"/>
    <property type="match status" value="1"/>
</dbReference>
<dbReference type="GO" id="GO:0033962">
    <property type="term" value="P:P-body assembly"/>
    <property type="evidence" value="ECO:0007669"/>
    <property type="project" value="TreeGrafter"/>
</dbReference>